<dbReference type="PANTHER" id="PTHR31008:SF15">
    <property type="entry name" value="GPI-ANCHORED ADHESIN-LIKE PROTEIN"/>
    <property type="match status" value="1"/>
</dbReference>
<organism evidence="2 3">
    <name type="scientific">Acer saccharum</name>
    <name type="common">Sugar maple</name>
    <dbReference type="NCBI Taxonomy" id="4024"/>
    <lineage>
        <taxon>Eukaryota</taxon>
        <taxon>Viridiplantae</taxon>
        <taxon>Streptophyta</taxon>
        <taxon>Embryophyta</taxon>
        <taxon>Tracheophyta</taxon>
        <taxon>Spermatophyta</taxon>
        <taxon>Magnoliopsida</taxon>
        <taxon>eudicotyledons</taxon>
        <taxon>Gunneridae</taxon>
        <taxon>Pentapetalae</taxon>
        <taxon>rosids</taxon>
        <taxon>malvids</taxon>
        <taxon>Sapindales</taxon>
        <taxon>Sapindaceae</taxon>
        <taxon>Hippocastanoideae</taxon>
        <taxon>Acereae</taxon>
        <taxon>Acer</taxon>
    </lineage>
</organism>
<accession>A0AA39VXJ7</accession>
<comment type="caution">
    <text evidence="2">The sequence shown here is derived from an EMBL/GenBank/DDBJ whole genome shotgun (WGS) entry which is preliminary data.</text>
</comment>
<proteinExistence type="predicted"/>
<sequence>MKADTPIDYVVFQLSPRRSHCELFVSSDGNTEKLASGSVKPFVTHLKVAWVVQSVKLEVGKRDNAETWFTKGILERFVRFVSTPEVLEIVNTFDAEMSQLEAARKYILSYATQLRSKIGGSSQRRRQLCIDDGDVDDGYAKSHRGFSDAPPFSPPPDPPASRWLFVSPSSLQRGVAATTATRRAAEKLEGLNLS</sequence>
<feature type="region of interest" description="Disordered" evidence="1">
    <location>
        <begin position="140"/>
        <end position="164"/>
    </location>
</feature>
<evidence type="ECO:0000313" key="2">
    <source>
        <dbReference type="EMBL" id="KAK0596050.1"/>
    </source>
</evidence>
<keyword evidence="3" id="KW-1185">Reference proteome</keyword>
<dbReference type="Proteomes" id="UP001168877">
    <property type="component" value="Unassembled WGS sequence"/>
</dbReference>
<dbReference type="PANTHER" id="PTHR31008">
    <property type="entry name" value="COP1-INTERACTING PROTEIN-RELATED"/>
    <property type="match status" value="1"/>
</dbReference>
<reference evidence="2" key="1">
    <citation type="journal article" date="2022" name="Plant J.">
        <title>Strategies of tolerance reflected in two North American maple genomes.</title>
        <authorList>
            <person name="McEvoy S.L."/>
            <person name="Sezen U.U."/>
            <person name="Trouern-Trend A."/>
            <person name="McMahon S.M."/>
            <person name="Schaberg P.G."/>
            <person name="Yang J."/>
            <person name="Wegrzyn J.L."/>
            <person name="Swenson N.G."/>
        </authorList>
    </citation>
    <scope>NUCLEOTIDE SEQUENCE</scope>
    <source>
        <strain evidence="2">NS2018</strain>
    </source>
</reference>
<reference evidence="2" key="2">
    <citation type="submission" date="2023-06" db="EMBL/GenBank/DDBJ databases">
        <authorList>
            <person name="Swenson N.G."/>
            <person name="Wegrzyn J.L."/>
            <person name="Mcevoy S.L."/>
        </authorList>
    </citation>
    <scope>NUCLEOTIDE SEQUENCE</scope>
    <source>
        <strain evidence="2">NS2018</strain>
        <tissue evidence="2">Leaf</tissue>
    </source>
</reference>
<protein>
    <submittedName>
        <fullName evidence="2">Uncharacterized protein</fullName>
    </submittedName>
</protein>
<gene>
    <name evidence="2" type="ORF">LWI29_012399</name>
</gene>
<dbReference type="AlphaFoldDB" id="A0AA39VXJ7"/>
<name>A0AA39VXJ7_ACESA</name>
<dbReference type="EMBL" id="JAUESC010000004">
    <property type="protein sequence ID" value="KAK0596050.1"/>
    <property type="molecule type" value="Genomic_DNA"/>
</dbReference>
<evidence type="ECO:0000313" key="3">
    <source>
        <dbReference type="Proteomes" id="UP001168877"/>
    </source>
</evidence>
<evidence type="ECO:0000256" key="1">
    <source>
        <dbReference type="SAM" id="MobiDB-lite"/>
    </source>
</evidence>